<evidence type="ECO:0000256" key="4">
    <source>
        <dbReference type="ARBA" id="ARBA00022490"/>
    </source>
</evidence>
<evidence type="ECO:0000313" key="16">
    <source>
        <dbReference type="Proteomes" id="UP000036426"/>
    </source>
</evidence>
<dbReference type="OrthoDB" id="5917174at2"/>
<dbReference type="RefSeq" id="WP_047876197.1">
    <property type="nucleotide sequence ID" value="NZ_BMYC01000016.1"/>
</dbReference>
<dbReference type="PATRIC" id="fig|754436.4.peg.4201"/>
<keyword evidence="6 12" id="KW-0175">Coiled coil</keyword>
<dbReference type="GO" id="GO:0032153">
    <property type="term" value="C:cell division site"/>
    <property type="evidence" value="ECO:0007669"/>
    <property type="project" value="TreeGrafter"/>
</dbReference>
<evidence type="ECO:0000256" key="9">
    <source>
        <dbReference type="ARBA" id="ARBA00024910"/>
    </source>
</evidence>
<comment type="function">
    <text evidence="9">Activator of cell division through the inhibition of FtsZ GTPase activity, therefore promoting FtsZ assembly into bundles of protofilaments necessary for the formation of the division Z ring. It is recruited early at mid-cell but it is not essential for cell division.</text>
</comment>
<dbReference type="GO" id="GO:0000917">
    <property type="term" value="P:division septum assembly"/>
    <property type="evidence" value="ECO:0007669"/>
    <property type="project" value="UniProtKB-KW"/>
</dbReference>
<reference evidence="13 15" key="1">
    <citation type="journal article" date="2014" name="Genome Announc.">
        <title>Draft Genome Sequences of Two Vibrionaceae Species, Vibrio ponticus C121 and Photobacterium aphoticum C119, Isolated as Coral Reef Microbiota.</title>
        <authorList>
            <person name="Al-saari N."/>
            <person name="Meirelles P.M."/>
            <person name="Mino S."/>
            <person name="Suda W."/>
            <person name="Oshima K."/>
            <person name="Hattori M."/>
            <person name="Ohkuma M."/>
            <person name="Thompson F.L."/>
            <person name="Gomez-Gil B."/>
            <person name="Sawabe T."/>
            <person name="Sawabe T."/>
        </authorList>
    </citation>
    <scope>NUCLEOTIDE SEQUENCE [LARGE SCALE GENOMIC DNA]</scope>
    <source>
        <strain evidence="13 15">JCM 19237</strain>
    </source>
</reference>
<proteinExistence type="inferred from homology"/>
<keyword evidence="7" id="KW-0717">Septation</keyword>
<gene>
    <name evidence="14" type="ORF">ABT58_19945</name>
    <name evidence="13" type="ORF">JCM19237_4434</name>
</gene>
<evidence type="ECO:0000256" key="11">
    <source>
        <dbReference type="ARBA" id="ARBA00033158"/>
    </source>
</evidence>
<dbReference type="Pfam" id="PF05164">
    <property type="entry name" value="ZapA"/>
    <property type="match status" value="1"/>
</dbReference>
<evidence type="ECO:0000256" key="12">
    <source>
        <dbReference type="SAM" id="Coils"/>
    </source>
</evidence>
<dbReference type="GO" id="GO:0043093">
    <property type="term" value="P:FtsZ-dependent cytokinesis"/>
    <property type="evidence" value="ECO:0007669"/>
    <property type="project" value="TreeGrafter"/>
</dbReference>
<protein>
    <recommendedName>
        <fullName evidence="3">Cell division protein ZapA</fullName>
    </recommendedName>
    <alternativeName>
        <fullName evidence="11">Z ring-associated protein ZapA</fullName>
    </alternativeName>
</protein>
<evidence type="ECO:0000256" key="6">
    <source>
        <dbReference type="ARBA" id="ARBA00023054"/>
    </source>
</evidence>
<dbReference type="EMBL" id="BBMN01000023">
    <property type="protein sequence ID" value="GAL08201.1"/>
    <property type="molecule type" value="Genomic_DNA"/>
</dbReference>
<dbReference type="InterPro" id="IPR007838">
    <property type="entry name" value="Cell_div_ZapA-like"/>
</dbReference>
<dbReference type="NCBIfam" id="NF008209">
    <property type="entry name" value="PRK10972.1"/>
    <property type="match status" value="1"/>
</dbReference>
<dbReference type="FunFam" id="3.30.160.880:FF:000001">
    <property type="entry name" value="Cell division protein ZapA"/>
    <property type="match status" value="1"/>
</dbReference>
<evidence type="ECO:0000256" key="10">
    <source>
        <dbReference type="ARBA" id="ARBA00026068"/>
    </source>
</evidence>
<comment type="subunit">
    <text evidence="10">Homodimer. Interacts with FtsZ.</text>
</comment>
<evidence type="ECO:0000256" key="1">
    <source>
        <dbReference type="ARBA" id="ARBA00004496"/>
    </source>
</evidence>
<keyword evidence="5" id="KW-0132">Cell division</keyword>
<dbReference type="EMBL" id="LDOV01000040">
    <property type="protein sequence ID" value="KLU98979.1"/>
    <property type="molecule type" value="Genomic_DNA"/>
</dbReference>
<dbReference type="GO" id="GO:0030428">
    <property type="term" value="C:cell septum"/>
    <property type="evidence" value="ECO:0007669"/>
    <property type="project" value="TreeGrafter"/>
</dbReference>
<dbReference type="Proteomes" id="UP000036426">
    <property type="component" value="Unassembled WGS sequence"/>
</dbReference>
<comment type="subcellular location">
    <subcellularLocation>
        <location evidence="1">Cytoplasm</location>
    </subcellularLocation>
</comment>
<keyword evidence="16" id="KW-1185">Reference proteome</keyword>
<reference evidence="14 16" key="2">
    <citation type="submission" date="2015-05" db="EMBL/GenBank/DDBJ databases">
        <title>Photobacterium galathea sp. nov.</title>
        <authorList>
            <person name="Machado H."/>
            <person name="Gram L."/>
        </authorList>
    </citation>
    <scope>NUCLEOTIDE SEQUENCE [LARGE SCALE GENOMIC DNA]</scope>
    <source>
        <strain evidence="14 16">DSM 25995</strain>
    </source>
</reference>
<evidence type="ECO:0000313" key="13">
    <source>
        <dbReference type="EMBL" id="GAL08201.1"/>
    </source>
</evidence>
<dbReference type="Gene3D" id="3.30.160.880">
    <property type="entry name" value="Cell division protein ZapA protomer, N-terminal domain"/>
    <property type="match status" value="1"/>
</dbReference>
<dbReference type="AlphaFoldDB" id="A0A090QZ76"/>
<evidence type="ECO:0000256" key="8">
    <source>
        <dbReference type="ARBA" id="ARBA00023306"/>
    </source>
</evidence>
<name>A0A090QZ76_9GAMM</name>
<evidence type="ECO:0000256" key="3">
    <source>
        <dbReference type="ARBA" id="ARBA00015195"/>
    </source>
</evidence>
<dbReference type="PANTHER" id="PTHR34981:SF1">
    <property type="entry name" value="CELL DIVISION PROTEIN ZAPA"/>
    <property type="match status" value="1"/>
</dbReference>
<dbReference type="STRING" id="754436.JCM19237_4434"/>
<keyword evidence="4" id="KW-0963">Cytoplasm</keyword>
<dbReference type="GO" id="GO:0005829">
    <property type="term" value="C:cytosol"/>
    <property type="evidence" value="ECO:0007669"/>
    <property type="project" value="TreeGrafter"/>
</dbReference>
<evidence type="ECO:0000256" key="5">
    <source>
        <dbReference type="ARBA" id="ARBA00022618"/>
    </source>
</evidence>
<dbReference type="InterPro" id="IPR036192">
    <property type="entry name" value="Cell_div_ZapA-like_sf"/>
</dbReference>
<feature type="coiled-coil region" evidence="12">
    <location>
        <begin position="24"/>
        <end position="96"/>
    </location>
</feature>
<dbReference type="SUPFAM" id="SSF102829">
    <property type="entry name" value="Cell division protein ZapA-like"/>
    <property type="match status" value="1"/>
</dbReference>
<keyword evidence="8" id="KW-0131">Cell cycle</keyword>
<dbReference type="GO" id="GO:0000921">
    <property type="term" value="P:septin ring assembly"/>
    <property type="evidence" value="ECO:0007669"/>
    <property type="project" value="TreeGrafter"/>
</dbReference>
<dbReference type="PANTHER" id="PTHR34981">
    <property type="entry name" value="CELL DIVISION PROTEIN ZAPA"/>
    <property type="match status" value="1"/>
</dbReference>
<evidence type="ECO:0000313" key="14">
    <source>
        <dbReference type="EMBL" id="KLU98979.1"/>
    </source>
</evidence>
<evidence type="ECO:0000256" key="7">
    <source>
        <dbReference type="ARBA" id="ARBA00023210"/>
    </source>
</evidence>
<dbReference type="eggNOG" id="COG3027">
    <property type="taxonomic scope" value="Bacteria"/>
</dbReference>
<accession>A0A090QZ76</accession>
<sequence>MSNQAVEIQIFGRTLKVNCPAGQEDALRAAAADFDQRLKDLSERTKITNPEQLLIFTGLNICNELHTERQEQQRSAEKLSNRINEMEDLLEKALQYQPER</sequence>
<evidence type="ECO:0000313" key="15">
    <source>
        <dbReference type="Proteomes" id="UP000029227"/>
    </source>
</evidence>
<organism evidence="13 15">
    <name type="scientific">Photobacterium aphoticum</name>
    <dbReference type="NCBI Taxonomy" id="754436"/>
    <lineage>
        <taxon>Bacteria</taxon>
        <taxon>Pseudomonadati</taxon>
        <taxon>Pseudomonadota</taxon>
        <taxon>Gammaproteobacteria</taxon>
        <taxon>Vibrionales</taxon>
        <taxon>Vibrionaceae</taxon>
        <taxon>Photobacterium</taxon>
    </lineage>
</organism>
<dbReference type="Gene3D" id="1.20.5.50">
    <property type="match status" value="1"/>
</dbReference>
<dbReference type="Proteomes" id="UP000029227">
    <property type="component" value="Unassembled WGS sequence"/>
</dbReference>
<comment type="caution">
    <text evidence="13">The sequence shown here is derived from an EMBL/GenBank/DDBJ whole genome shotgun (WGS) entry which is preliminary data.</text>
</comment>
<evidence type="ECO:0000256" key="2">
    <source>
        <dbReference type="ARBA" id="ARBA00010074"/>
    </source>
</evidence>
<comment type="similarity">
    <text evidence="2">Belongs to the ZapA family. Type 1 subfamily.</text>
</comment>
<dbReference type="InterPro" id="IPR042233">
    <property type="entry name" value="Cell_div_ZapA_N"/>
</dbReference>